<reference evidence="1 2" key="1">
    <citation type="journal article" date="2014" name="Am. J. Bot.">
        <title>Genome assembly and annotation for red clover (Trifolium pratense; Fabaceae).</title>
        <authorList>
            <person name="Istvanek J."/>
            <person name="Jaros M."/>
            <person name="Krenek A."/>
            <person name="Repkova J."/>
        </authorList>
    </citation>
    <scope>NUCLEOTIDE SEQUENCE [LARGE SCALE GENOMIC DNA]</scope>
    <source>
        <strain evidence="2">cv. Tatra</strain>
        <tissue evidence="1">Young leaves</tissue>
    </source>
</reference>
<dbReference type="Proteomes" id="UP000236291">
    <property type="component" value="Unassembled WGS sequence"/>
</dbReference>
<evidence type="ECO:0000313" key="2">
    <source>
        <dbReference type="Proteomes" id="UP000236291"/>
    </source>
</evidence>
<evidence type="ECO:0000313" key="1">
    <source>
        <dbReference type="EMBL" id="PNX96150.1"/>
    </source>
</evidence>
<accession>A0A2K3MZC7</accession>
<protein>
    <submittedName>
        <fullName evidence="1">Uncharacterized protein</fullName>
    </submittedName>
</protein>
<dbReference type="AlphaFoldDB" id="A0A2K3MZC7"/>
<dbReference type="EMBL" id="ASHM01014202">
    <property type="protein sequence ID" value="PNX96150.1"/>
    <property type="molecule type" value="Genomic_DNA"/>
</dbReference>
<comment type="caution">
    <text evidence="1">The sequence shown here is derived from an EMBL/GenBank/DDBJ whole genome shotgun (WGS) entry which is preliminary data.</text>
</comment>
<proteinExistence type="predicted"/>
<sequence>MSVFCFLVFWLIVVASRWVVFYFWVLDCGCFDSATFMVVVFRFMVSD</sequence>
<name>A0A2K3MZC7_TRIPR</name>
<gene>
    <name evidence="1" type="ORF">L195_g019352</name>
</gene>
<reference evidence="1 2" key="2">
    <citation type="journal article" date="2017" name="Front. Plant Sci.">
        <title>Gene Classification and Mining of Molecular Markers Useful in Red Clover (Trifolium pratense) Breeding.</title>
        <authorList>
            <person name="Istvanek J."/>
            <person name="Dluhosova J."/>
            <person name="Dluhos P."/>
            <person name="Patkova L."/>
            <person name="Nedelnik J."/>
            <person name="Repkova J."/>
        </authorList>
    </citation>
    <scope>NUCLEOTIDE SEQUENCE [LARGE SCALE GENOMIC DNA]</scope>
    <source>
        <strain evidence="2">cv. Tatra</strain>
        <tissue evidence="1">Young leaves</tissue>
    </source>
</reference>
<organism evidence="1 2">
    <name type="scientific">Trifolium pratense</name>
    <name type="common">Red clover</name>
    <dbReference type="NCBI Taxonomy" id="57577"/>
    <lineage>
        <taxon>Eukaryota</taxon>
        <taxon>Viridiplantae</taxon>
        <taxon>Streptophyta</taxon>
        <taxon>Embryophyta</taxon>
        <taxon>Tracheophyta</taxon>
        <taxon>Spermatophyta</taxon>
        <taxon>Magnoliopsida</taxon>
        <taxon>eudicotyledons</taxon>
        <taxon>Gunneridae</taxon>
        <taxon>Pentapetalae</taxon>
        <taxon>rosids</taxon>
        <taxon>fabids</taxon>
        <taxon>Fabales</taxon>
        <taxon>Fabaceae</taxon>
        <taxon>Papilionoideae</taxon>
        <taxon>50 kb inversion clade</taxon>
        <taxon>NPAAA clade</taxon>
        <taxon>Hologalegina</taxon>
        <taxon>IRL clade</taxon>
        <taxon>Trifolieae</taxon>
        <taxon>Trifolium</taxon>
    </lineage>
</organism>